<sequence length="40" mass="4407">YFLPLVLVPETHPEPEPPLVLVPEAEPELEPPLVLLSVGH</sequence>
<organism evidence="1 3">
    <name type="scientific">Didymodactylos carnosus</name>
    <dbReference type="NCBI Taxonomy" id="1234261"/>
    <lineage>
        <taxon>Eukaryota</taxon>
        <taxon>Metazoa</taxon>
        <taxon>Spiralia</taxon>
        <taxon>Gnathifera</taxon>
        <taxon>Rotifera</taxon>
        <taxon>Eurotatoria</taxon>
        <taxon>Bdelloidea</taxon>
        <taxon>Philodinida</taxon>
        <taxon>Philodinidae</taxon>
        <taxon>Didymodactylos</taxon>
    </lineage>
</organism>
<reference evidence="1" key="1">
    <citation type="submission" date="2021-02" db="EMBL/GenBank/DDBJ databases">
        <authorList>
            <person name="Nowell W R."/>
        </authorList>
    </citation>
    <scope>NUCLEOTIDE SEQUENCE</scope>
</reference>
<evidence type="ECO:0000313" key="3">
    <source>
        <dbReference type="Proteomes" id="UP000663829"/>
    </source>
</evidence>
<dbReference type="Proteomes" id="UP000681722">
    <property type="component" value="Unassembled WGS sequence"/>
</dbReference>
<evidence type="ECO:0000313" key="2">
    <source>
        <dbReference type="EMBL" id="CAF4359480.1"/>
    </source>
</evidence>
<gene>
    <name evidence="1" type="ORF">GPM918_LOCUS36520</name>
    <name evidence="2" type="ORF">SRO942_LOCUS37262</name>
</gene>
<keyword evidence="3" id="KW-1185">Reference proteome</keyword>
<comment type="caution">
    <text evidence="1">The sequence shown here is derived from an EMBL/GenBank/DDBJ whole genome shotgun (WGS) entry which is preliminary data.</text>
</comment>
<proteinExistence type="predicted"/>
<name>A0A815T084_9BILA</name>
<dbReference type="EMBL" id="CAJOBC010087668">
    <property type="protein sequence ID" value="CAF4359480.1"/>
    <property type="molecule type" value="Genomic_DNA"/>
</dbReference>
<dbReference type="AlphaFoldDB" id="A0A815T084"/>
<dbReference type="EMBL" id="CAJNOQ010022157">
    <property type="protein sequence ID" value="CAF1497160.1"/>
    <property type="molecule type" value="Genomic_DNA"/>
</dbReference>
<evidence type="ECO:0000313" key="1">
    <source>
        <dbReference type="EMBL" id="CAF1497160.1"/>
    </source>
</evidence>
<dbReference type="Proteomes" id="UP000663829">
    <property type="component" value="Unassembled WGS sequence"/>
</dbReference>
<protein>
    <submittedName>
        <fullName evidence="1">Uncharacterized protein</fullName>
    </submittedName>
</protein>
<feature type="non-terminal residue" evidence="1">
    <location>
        <position position="1"/>
    </location>
</feature>
<accession>A0A815T084</accession>